<dbReference type="InterPro" id="IPR008948">
    <property type="entry name" value="L-Aspartase-like"/>
</dbReference>
<dbReference type="InterPro" id="IPR019468">
    <property type="entry name" value="AdenyloSucc_lyase_C"/>
</dbReference>
<evidence type="ECO:0000313" key="3">
    <source>
        <dbReference type="EMBL" id="OTQ00661.1"/>
    </source>
</evidence>
<dbReference type="Proteomes" id="UP000194977">
    <property type="component" value="Unassembled WGS sequence"/>
</dbReference>
<evidence type="ECO:0000313" key="6">
    <source>
        <dbReference type="Proteomes" id="UP000194977"/>
    </source>
</evidence>
<dbReference type="UniPathway" id="UPA00075">
    <property type="reaction ID" value="UER00336"/>
</dbReference>
<dbReference type="UniPathway" id="UPA00074">
    <property type="reaction ID" value="UER00132"/>
</dbReference>
<dbReference type="AlphaFoldDB" id="X2H7N5"/>
<dbReference type="KEGG" id="gap:GAPWK_2494"/>
<dbReference type="InterPro" id="IPR020557">
    <property type="entry name" value="Fumarate_lyase_CS"/>
</dbReference>
<dbReference type="Proteomes" id="UP000194800">
    <property type="component" value="Unassembled WGS sequence"/>
</dbReference>
<dbReference type="OrthoDB" id="9768878at2"/>
<dbReference type="NCBIfam" id="TIGR00928">
    <property type="entry name" value="purB"/>
    <property type="match status" value="1"/>
</dbReference>
<dbReference type="GeneID" id="29849592"/>
<dbReference type="RefSeq" id="WP_025316562.1">
    <property type="nucleotide sequence ID" value="NZ_CAMLAF010000003.1"/>
</dbReference>
<dbReference type="GO" id="GO:0005829">
    <property type="term" value="C:cytosol"/>
    <property type="evidence" value="ECO:0007669"/>
    <property type="project" value="TreeGrafter"/>
</dbReference>
<dbReference type="GO" id="GO:0006189">
    <property type="term" value="P:'de novo' IMP biosynthetic process"/>
    <property type="evidence" value="ECO:0007669"/>
    <property type="project" value="UniProtKB-UniPathway"/>
</dbReference>
<gene>
    <name evidence="4" type="ORF">B6C91_02170</name>
    <name evidence="3" type="ORF">B6D08_03675</name>
</gene>
<dbReference type="GO" id="GO:0004018">
    <property type="term" value="F:N6-(1,2-dicarboxyethyl)AMP AMP-lyase (fumarate-forming) activity"/>
    <property type="evidence" value="ECO:0007669"/>
    <property type="project" value="InterPro"/>
</dbReference>
<keyword evidence="5" id="KW-1185">Reference proteome</keyword>
<comment type="caution">
    <text evidence="3">The sequence shown here is derived from an EMBL/GenBank/DDBJ whole genome shotgun (WGS) entry which is preliminary data.</text>
</comment>
<accession>X2H7N5</accession>
<dbReference type="PANTHER" id="PTHR43172:SF1">
    <property type="entry name" value="ADENYLOSUCCINATE LYASE"/>
    <property type="match status" value="1"/>
</dbReference>
<dbReference type="EMBL" id="NART01000005">
    <property type="protein sequence ID" value="OTQ11490.1"/>
    <property type="molecule type" value="Genomic_DNA"/>
</dbReference>
<dbReference type="CDD" id="cd01597">
    <property type="entry name" value="pCLME"/>
    <property type="match status" value="1"/>
</dbReference>
<protein>
    <submittedName>
        <fullName evidence="3">Adenylosuccinate lyase</fullName>
    </submittedName>
</protein>
<dbReference type="Pfam" id="PF10397">
    <property type="entry name" value="ADSL_C"/>
    <property type="match status" value="1"/>
</dbReference>
<dbReference type="Gene3D" id="1.20.200.10">
    <property type="entry name" value="Fumarase/aspartase (Central domain)"/>
    <property type="match status" value="1"/>
</dbReference>
<dbReference type="EMBL" id="NARP01000007">
    <property type="protein sequence ID" value="OTQ00661.1"/>
    <property type="molecule type" value="Genomic_DNA"/>
</dbReference>
<dbReference type="HOGENOM" id="CLU_030949_0_1_6"/>
<evidence type="ECO:0000259" key="2">
    <source>
        <dbReference type="SMART" id="SM00998"/>
    </source>
</evidence>
<organism evidence="3 6">
    <name type="scientific">Gilliamella apicola</name>
    <dbReference type="NCBI Taxonomy" id="1196095"/>
    <lineage>
        <taxon>Bacteria</taxon>
        <taxon>Pseudomonadati</taxon>
        <taxon>Pseudomonadota</taxon>
        <taxon>Gammaproteobacteria</taxon>
        <taxon>Orbales</taxon>
        <taxon>Orbaceae</taxon>
        <taxon>Gilliamella</taxon>
    </lineage>
</organism>
<feature type="domain" description="Adenylosuccinate lyase C-terminal" evidence="2">
    <location>
        <begin position="364"/>
        <end position="443"/>
    </location>
</feature>
<reference evidence="5 6" key="1">
    <citation type="submission" date="2017-03" db="EMBL/GenBank/DDBJ databases">
        <title>Comparative genomics of honeybee gut symbionts reveal geographically distinct and subgroup specific antibiotic resistance.</title>
        <authorList>
            <person name="Ludvigsen J."/>
            <person name="Porcellato D."/>
            <person name="Labee-Lund T.M."/>
            <person name="Amdam G.V."/>
            <person name="Rudi K."/>
        </authorList>
    </citation>
    <scope>NUCLEOTIDE SEQUENCE [LARGE SCALE GENOMIC DNA]</scope>
    <source>
        <strain evidence="3 6">A-7-12</strain>
        <strain evidence="4 5">A-9-12</strain>
    </source>
</reference>
<dbReference type="SMART" id="SM00998">
    <property type="entry name" value="ADSL_C"/>
    <property type="match status" value="1"/>
</dbReference>
<dbReference type="eggNOG" id="COG0015">
    <property type="taxonomic scope" value="Bacteria"/>
</dbReference>
<dbReference type="GO" id="GO:0044208">
    <property type="term" value="P:'de novo' AMP biosynthetic process"/>
    <property type="evidence" value="ECO:0007669"/>
    <property type="project" value="UniProtKB-UniPathway"/>
</dbReference>
<dbReference type="FunFam" id="1.20.200.10:FF:000014">
    <property type="entry name" value="3-carboxy-cis,cis-muconate cycloisomerase"/>
    <property type="match status" value="1"/>
</dbReference>
<dbReference type="InterPro" id="IPR000362">
    <property type="entry name" value="Fumarate_lyase_fam"/>
</dbReference>
<proteinExistence type="predicted"/>
<evidence type="ECO:0000313" key="5">
    <source>
        <dbReference type="Proteomes" id="UP000194800"/>
    </source>
</evidence>
<dbReference type="PROSITE" id="PS00163">
    <property type="entry name" value="FUMARATE_LYASES"/>
    <property type="match status" value="1"/>
</dbReference>
<dbReference type="Gene3D" id="1.10.40.30">
    <property type="entry name" value="Fumarase/aspartase (C-terminal domain)"/>
    <property type="match status" value="1"/>
</dbReference>
<name>X2H7N5_9GAMM</name>
<evidence type="ECO:0000256" key="1">
    <source>
        <dbReference type="ARBA" id="ARBA00023239"/>
    </source>
</evidence>
<dbReference type="Pfam" id="PF00206">
    <property type="entry name" value="Lyase_1"/>
    <property type="match status" value="1"/>
</dbReference>
<sequence length="453" mass="50253">MASHVLDFLILGNNFSTSEMRAVWSEQNRLEKQVDVEVALAKAEGELGVIPADVADEIVKKADASKLSLQQIADEAAKAKHSLMSTINALQKQVGEAGQFIHYGATTQDIVDTATVLQLKQSFAIVERDTKLIAIELKRLAKQYQYLPMVGRTHGMQALPTTFGFKLAVWLDEFVRHLQRLTEIKQRVLVGNISGAVCTYASIGKLGPLIEARALSSLGLNTPNIGWQAARDRFSEYASVIALISGTLGKIGNEFYNLMRTEINEVEEPFSEGKIGSTTMPHKRNPAALEGLASLTAPLLKSVALIHESMKVEHERDAMSWRAEWIALPEINLYISAQLQTALTILKGLKVNSDRMLENLLMQNGLLLSEKVMFEIGKRLGKQTAHHLVYNCAMHAFEQNRAFKDILLDDPLLNKEFTIAELDSWLEPMNYLGTAPEKVQQVINYAEQSGVLA</sequence>
<dbReference type="PRINTS" id="PR00145">
    <property type="entry name" value="ARGSUCLYASE"/>
</dbReference>
<dbReference type="PANTHER" id="PTHR43172">
    <property type="entry name" value="ADENYLOSUCCINATE LYASE"/>
    <property type="match status" value="1"/>
</dbReference>
<keyword evidence="1 3" id="KW-0456">Lyase</keyword>
<dbReference type="InterPro" id="IPR022761">
    <property type="entry name" value="Fumarate_lyase_N"/>
</dbReference>
<dbReference type="GO" id="GO:0070626">
    <property type="term" value="F:(S)-2-(5-amino-1-(5-phospho-D-ribosyl)imidazole-4-carboxamido) succinate lyase (fumarate-forming) activity"/>
    <property type="evidence" value="ECO:0007669"/>
    <property type="project" value="TreeGrafter"/>
</dbReference>
<evidence type="ECO:0000313" key="4">
    <source>
        <dbReference type="EMBL" id="OTQ11490.1"/>
    </source>
</evidence>
<dbReference type="SUPFAM" id="SSF48557">
    <property type="entry name" value="L-aspartase-like"/>
    <property type="match status" value="1"/>
</dbReference>
<dbReference type="InterPro" id="IPR004769">
    <property type="entry name" value="Pur_lyase"/>
</dbReference>
<dbReference type="PRINTS" id="PR00149">
    <property type="entry name" value="FUMRATELYASE"/>
</dbReference>